<dbReference type="SMART" id="SM00421">
    <property type="entry name" value="HTH_LUXR"/>
    <property type="match status" value="1"/>
</dbReference>
<organism evidence="2 3">
    <name type="scientific">Roseovarius pacificus</name>
    <dbReference type="NCBI Taxonomy" id="337701"/>
    <lineage>
        <taxon>Bacteria</taxon>
        <taxon>Pseudomonadati</taxon>
        <taxon>Pseudomonadota</taxon>
        <taxon>Alphaproteobacteria</taxon>
        <taxon>Rhodobacterales</taxon>
        <taxon>Roseobacteraceae</taxon>
        <taxon>Roseovarius</taxon>
    </lineage>
</organism>
<dbReference type="InterPro" id="IPR016032">
    <property type="entry name" value="Sig_transdc_resp-reg_C-effctor"/>
</dbReference>
<dbReference type="SUPFAM" id="SSF53474">
    <property type="entry name" value="alpha/beta-Hydrolases"/>
    <property type="match status" value="1"/>
</dbReference>
<dbReference type="GO" id="GO:0003677">
    <property type="term" value="F:DNA binding"/>
    <property type="evidence" value="ECO:0007669"/>
    <property type="project" value="InterPro"/>
</dbReference>
<evidence type="ECO:0000313" key="2">
    <source>
        <dbReference type="EMBL" id="SHL20513.1"/>
    </source>
</evidence>
<reference evidence="2 3" key="1">
    <citation type="submission" date="2016-11" db="EMBL/GenBank/DDBJ databases">
        <authorList>
            <person name="Jaros S."/>
            <person name="Januszkiewicz K."/>
            <person name="Wedrychowicz H."/>
        </authorList>
    </citation>
    <scope>NUCLEOTIDE SEQUENCE [LARGE SCALE GENOMIC DNA]</scope>
    <source>
        <strain evidence="2 3">DSM 29589</strain>
    </source>
</reference>
<name>A0A1M6YR08_9RHOB</name>
<dbReference type="RefSeq" id="WP_229709430.1">
    <property type="nucleotide sequence ID" value="NZ_BMLR01000001.1"/>
</dbReference>
<keyword evidence="3" id="KW-1185">Reference proteome</keyword>
<dbReference type="Gene3D" id="1.10.10.10">
    <property type="entry name" value="Winged helix-like DNA-binding domain superfamily/Winged helix DNA-binding domain"/>
    <property type="match status" value="1"/>
</dbReference>
<dbReference type="AlphaFoldDB" id="A0A1M6YR08"/>
<evidence type="ECO:0000313" key="3">
    <source>
        <dbReference type="Proteomes" id="UP000183974"/>
    </source>
</evidence>
<proteinExistence type="predicted"/>
<dbReference type="InterPro" id="IPR029058">
    <property type="entry name" value="AB_hydrolase_fold"/>
</dbReference>
<gene>
    <name evidence="2" type="ORF">SAMN05444398_101983</name>
</gene>
<dbReference type="InterPro" id="IPR000792">
    <property type="entry name" value="Tscrpt_reg_LuxR_C"/>
</dbReference>
<protein>
    <submittedName>
        <fullName evidence="2">Pimeloyl-ACP methyl ester carboxylesterase</fullName>
    </submittedName>
</protein>
<dbReference type="STRING" id="337701.SAMN05444398_101983"/>
<sequence>MTRMDPANPCKDTRQTLPDETRDAAISRLYDVALAPDRYEALLDLWEDAVRPLRGQADLDAPRLLEDPLIAGHFERASAFLDRVETVGSASELRDILRPFGRMSAFLLDASLTVCAGNAAALTVSGLKEGATLSDLRVMPEDIDAISKAARNVLQSPQQDAVVLRVRSVEKNHYVILRLQLCKLADGTPLVLAASNDIYFSEDSQEILQRAFNLTNAEAGVLLGLVKCGSVSDIAEKRGRSVDTIRAQIKAIMSKTEAHSQVELVRLALSVVDMAGMTLENMPGPRQVSRGYATLEPSVFHSLRTPDGRQLDYLRLGDQTGRPILFLPLDYGLVRWPASAEAEARRLGLRIIVPVRAGFGASDPLPRSTDYDDTATTDCLQILDAENVDRCPIISLGGDSFYAMQLALRSPETITGLICCAGTLPMTRREQYERMEKWHRFIIAGAKYTPHLLPFMVKAGFLLARRIGKQGFVHAVYGKCPADVETFESPEVFEAMVTGSEVALSETHSAHDAFVRMLTGRFLEDWSADVEALRGQLPVIFLNGLQDPQVPPATLDEFRATYDWIEYHVYEDAGQLIFFRHWRDVLDKVQQLLS</sequence>
<dbReference type="InterPro" id="IPR036388">
    <property type="entry name" value="WH-like_DNA-bd_sf"/>
</dbReference>
<accession>A0A1M6YR08</accession>
<feature type="domain" description="HTH luxR-type" evidence="1">
    <location>
        <begin position="211"/>
        <end position="268"/>
    </location>
</feature>
<dbReference type="SUPFAM" id="SSF46894">
    <property type="entry name" value="C-terminal effector domain of the bipartite response regulators"/>
    <property type="match status" value="1"/>
</dbReference>
<dbReference type="EMBL" id="FRBR01000001">
    <property type="protein sequence ID" value="SHL20513.1"/>
    <property type="molecule type" value="Genomic_DNA"/>
</dbReference>
<dbReference type="Gene3D" id="3.40.50.1820">
    <property type="entry name" value="alpha/beta hydrolase"/>
    <property type="match status" value="1"/>
</dbReference>
<evidence type="ECO:0000259" key="1">
    <source>
        <dbReference type="SMART" id="SM00421"/>
    </source>
</evidence>
<dbReference type="Proteomes" id="UP000183974">
    <property type="component" value="Unassembled WGS sequence"/>
</dbReference>
<dbReference type="GO" id="GO:0006355">
    <property type="term" value="P:regulation of DNA-templated transcription"/>
    <property type="evidence" value="ECO:0007669"/>
    <property type="project" value="InterPro"/>
</dbReference>